<evidence type="ECO:0000256" key="12">
    <source>
        <dbReference type="PIRSR" id="PIRSR000445-4"/>
    </source>
</evidence>
<dbReference type="HAMAP" id="MF_00087">
    <property type="entry name" value="Glu_tRNA_reductase"/>
    <property type="match status" value="1"/>
</dbReference>
<dbReference type="GO" id="GO:0008883">
    <property type="term" value="F:glutamyl-tRNA reductase activity"/>
    <property type="evidence" value="ECO:0007669"/>
    <property type="project" value="UniProtKB-UniRule"/>
</dbReference>
<feature type="binding site" evidence="8 10">
    <location>
        <position position="111"/>
    </location>
    <ligand>
        <name>substrate</name>
    </ligand>
</feature>
<evidence type="ECO:0000256" key="9">
    <source>
        <dbReference type="PIRSR" id="PIRSR000445-1"/>
    </source>
</evidence>
<accession>A0A2M9D5U0</accession>
<dbReference type="PIRSF" id="PIRSF000445">
    <property type="entry name" value="4pyrrol_synth_GluRdtase"/>
    <property type="match status" value="1"/>
</dbReference>
<dbReference type="AlphaFoldDB" id="A0A2M9D5U0"/>
<dbReference type="Pfam" id="PF05201">
    <property type="entry name" value="GlutR_N"/>
    <property type="match status" value="1"/>
</dbReference>
<proteinExistence type="inferred from homology"/>
<evidence type="ECO:0000256" key="11">
    <source>
        <dbReference type="PIRSR" id="PIRSR000445-3"/>
    </source>
</evidence>
<evidence type="ECO:0000256" key="8">
    <source>
        <dbReference type="HAMAP-Rule" id="MF_00087"/>
    </source>
</evidence>
<feature type="binding site" evidence="8 11">
    <location>
        <begin position="191"/>
        <end position="196"/>
    </location>
    <ligand>
        <name>NADP(+)</name>
        <dbReference type="ChEBI" id="CHEBI:58349"/>
    </ligand>
</feature>
<evidence type="ECO:0000256" key="5">
    <source>
        <dbReference type="ARBA" id="ARBA00023002"/>
    </source>
</evidence>
<dbReference type="InterPro" id="IPR015895">
    <property type="entry name" value="4pyrrol_synth_GluRdtase_N"/>
</dbReference>
<dbReference type="InterPro" id="IPR015896">
    <property type="entry name" value="4pyrrol_synth_GluRdtase_dimer"/>
</dbReference>
<reference evidence="16 17" key="1">
    <citation type="submission" date="2017-11" db="EMBL/GenBank/DDBJ databases">
        <title>Genomic Encyclopedia of Archaeal and Bacterial Type Strains, Phase II (KMG-II): From Individual Species to Whole Genera.</title>
        <authorList>
            <person name="Goeker M."/>
        </authorList>
    </citation>
    <scope>NUCLEOTIDE SEQUENCE [LARGE SCALE GENOMIC DNA]</scope>
    <source>
        <strain evidence="16 17">DSM 16400</strain>
    </source>
</reference>
<keyword evidence="5 8" id="KW-0560">Oxidoreductase</keyword>
<dbReference type="Gene3D" id="3.30.460.30">
    <property type="entry name" value="Glutamyl-tRNA reductase, N-terminal domain"/>
    <property type="match status" value="1"/>
</dbReference>
<feature type="active site" description="Nucleophile" evidence="8 9">
    <location>
        <position position="47"/>
    </location>
</feature>
<evidence type="ECO:0000313" key="17">
    <source>
        <dbReference type="Proteomes" id="UP000231742"/>
    </source>
</evidence>
<dbReference type="Pfam" id="PF00745">
    <property type="entry name" value="GlutR_dimer"/>
    <property type="match status" value="1"/>
</dbReference>
<feature type="binding site" evidence="8 10">
    <location>
        <begin position="46"/>
        <end position="49"/>
    </location>
    <ligand>
        <name>substrate</name>
    </ligand>
</feature>
<keyword evidence="17" id="KW-1185">Reference proteome</keyword>
<evidence type="ECO:0000259" key="14">
    <source>
        <dbReference type="Pfam" id="PF01488"/>
    </source>
</evidence>
<feature type="domain" description="Quinate/shikimate 5-dehydrogenase/glutamyl-tRNA reductase" evidence="14">
    <location>
        <begin position="173"/>
        <end position="288"/>
    </location>
</feature>
<dbReference type="GO" id="GO:0019353">
    <property type="term" value="P:protoporphyrinogen IX biosynthetic process from glutamate"/>
    <property type="evidence" value="ECO:0007669"/>
    <property type="project" value="TreeGrafter"/>
</dbReference>
<dbReference type="InterPro" id="IPR036291">
    <property type="entry name" value="NAD(P)-bd_dom_sf"/>
</dbReference>
<dbReference type="Gene3D" id="3.40.50.720">
    <property type="entry name" value="NAD(P)-binding Rossmann-like Domain"/>
    <property type="match status" value="1"/>
</dbReference>
<dbReference type="PANTHER" id="PTHR43013:SF1">
    <property type="entry name" value="GLUTAMYL-TRNA REDUCTASE"/>
    <property type="match status" value="1"/>
</dbReference>
<dbReference type="EMBL" id="PGFH01000001">
    <property type="protein sequence ID" value="PJJ80998.1"/>
    <property type="molecule type" value="Genomic_DNA"/>
</dbReference>
<feature type="binding site" evidence="8 10">
    <location>
        <position position="122"/>
    </location>
    <ligand>
        <name>substrate</name>
    </ligand>
</feature>
<dbReference type="Proteomes" id="UP000231742">
    <property type="component" value="Unassembled WGS sequence"/>
</dbReference>
<dbReference type="PANTHER" id="PTHR43013">
    <property type="entry name" value="GLUTAMYL-TRNA REDUCTASE"/>
    <property type="match status" value="1"/>
</dbReference>
<dbReference type="SUPFAM" id="SSF69742">
    <property type="entry name" value="Glutamyl tRNA-reductase catalytic, N-terminal domain"/>
    <property type="match status" value="1"/>
</dbReference>
<name>A0A2M9D5U0_9MICO</name>
<dbReference type="GO" id="GO:0050661">
    <property type="term" value="F:NADP binding"/>
    <property type="evidence" value="ECO:0007669"/>
    <property type="project" value="InterPro"/>
</dbReference>
<feature type="domain" description="Tetrapyrrole biosynthesis glutamyl-tRNA reductase dimerisation" evidence="13">
    <location>
        <begin position="305"/>
        <end position="392"/>
    </location>
</feature>
<dbReference type="OrthoDB" id="110209at2"/>
<comment type="subunit">
    <text evidence="8">Homodimer.</text>
</comment>
<evidence type="ECO:0000256" key="7">
    <source>
        <dbReference type="ARBA" id="ARBA00047464"/>
    </source>
</evidence>
<comment type="similarity">
    <text evidence="2 8">Belongs to the glutamyl-tRNA reductase family.</text>
</comment>
<dbReference type="InterPro" id="IPR006151">
    <property type="entry name" value="Shikm_DH/Glu-tRNA_Rdtase"/>
</dbReference>
<evidence type="ECO:0000259" key="15">
    <source>
        <dbReference type="Pfam" id="PF05201"/>
    </source>
</evidence>
<comment type="domain">
    <text evidence="8">Possesses an unusual extended V-shaped dimeric structure with each monomer consisting of three distinct domains arranged along a curved 'spinal' alpha-helix. The N-terminal catalytic domain specifically recognizes the glutamate moiety of the substrate. The second domain is the NADPH-binding domain, and the third C-terminal domain is responsible for dimerization.</text>
</comment>
<feature type="domain" description="Glutamyl-tRNA reductase N-terminal" evidence="15">
    <location>
        <begin position="6"/>
        <end position="158"/>
    </location>
</feature>
<dbReference type="UniPathway" id="UPA00251">
    <property type="reaction ID" value="UER00316"/>
</dbReference>
<keyword evidence="6 8" id="KW-0627">Porphyrin biosynthesis</keyword>
<organism evidence="16 17">
    <name type="scientific">Salinibacterium amurskyense</name>
    <dbReference type="NCBI Taxonomy" id="205941"/>
    <lineage>
        <taxon>Bacteria</taxon>
        <taxon>Bacillati</taxon>
        <taxon>Actinomycetota</taxon>
        <taxon>Actinomycetes</taxon>
        <taxon>Micrococcales</taxon>
        <taxon>Microbacteriaceae</taxon>
        <taxon>Salinibacterium</taxon>
    </lineage>
</organism>
<comment type="function">
    <text evidence="8">Catalyzes the NADPH-dependent reduction of glutamyl-tRNA(Glu) to glutamate 1-semialdehyde (GSA).</text>
</comment>
<evidence type="ECO:0000256" key="2">
    <source>
        <dbReference type="ARBA" id="ARBA00005916"/>
    </source>
</evidence>
<gene>
    <name evidence="8" type="primary">hemA</name>
    <name evidence="16" type="ORF">CLV85_0165</name>
</gene>
<protein>
    <recommendedName>
        <fullName evidence="3 8">Glutamyl-tRNA reductase</fullName>
        <shortName evidence="8">GluTR</shortName>
        <ecNumber evidence="3 8">1.2.1.70</ecNumber>
    </recommendedName>
</protein>
<dbReference type="RefSeq" id="WP_100387726.1">
    <property type="nucleotide sequence ID" value="NZ_BMZU01000001.1"/>
</dbReference>
<evidence type="ECO:0000256" key="3">
    <source>
        <dbReference type="ARBA" id="ARBA00012970"/>
    </source>
</evidence>
<evidence type="ECO:0000256" key="1">
    <source>
        <dbReference type="ARBA" id="ARBA00005059"/>
    </source>
</evidence>
<comment type="catalytic activity">
    <reaction evidence="7 8">
        <text>(S)-4-amino-5-oxopentanoate + tRNA(Glu) + NADP(+) = L-glutamyl-tRNA(Glu) + NADPH + H(+)</text>
        <dbReference type="Rhea" id="RHEA:12344"/>
        <dbReference type="Rhea" id="RHEA-COMP:9663"/>
        <dbReference type="Rhea" id="RHEA-COMP:9680"/>
        <dbReference type="ChEBI" id="CHEBI:15378"/>
        <dbReference type="ChEBI" id="CHEBI:57501"/>
        <dbReference type="ChEBI" id="CHEBI:57783"/>
        <dbReference type="ChEBI" id="CHEBI:58349"/>
        <dbReference type="ChEBI" id="CHEBI:78442"/>
        <dbReference type="ChEBI" id="CHEBI:78520"/>
        <dbReference type="EC" id="1.2.1.70"/>
    </reaction>
</comment>
<evidence type="ECO:0000256" key="4">
    <source>
        <dbReference type="ARBA" id="ARBA00022857"/>
    </source>
</evidence>
<feature type="site" description="Important for activity" evidence="8 12">
    <location>
        <position position="101"/>
    </location>
</feature>
<evidence type="ECO:0000256" key="10">
    <source>
        <dbReference type="PIRSR" id="PIRSR000445-2"/>
    </source>
</evidence>
<evidence type="ECO:0000313" key="16">
    <source>
        <dbReference type="EMBL" id="PJJ80998.1"/>
    </source>
</evidence>
<dbReference type="InterPro" id="IPR000343">
    <property type="entry name" value="4pyrrol_synth_GluRdtase"/>
</dbReference>
<dbReference type="NCBIfam" id="NF000750">
    <property type="entry name" value="PRK00045.3-4"/>
    <property type="match status" value="1"/>
</dbReference>
<evidence type="ECO:0000256" key="6">
    <source>
        <dbReference type="ARBA" id="ARBA00023244"/>
    </source>
</evidence>
<dbReference type="SUPFAM" id="SSF51735">
    <property type="entry name" value="NAD(P)-binding Rossmann-fold domains"/>
    <property type="match status" value="1"/>
</dbReference>
<comment type="caution">
    <text evidence="16">The sequence shown here is derived from an EMBL/GenBank/DDBJ whole genome shotgun (WGS) entry which is preliminary data.</text>
</comment>
<feature type="binding site" evidence="8 10">
    <location>
        <begin position="116"/>
        <end position="118"/>
    </location>
    <ligand>
        <name>substrate</name>
    </ligand>
</feature>
<dbReference type="InterPro" id="IPR036343">
    <property type="entry name" value="GluRdtase_N_sf"/>
</dbReference>
<dbReference type="Pfam" id="PF01488">
    <property type="entry name" value="Shikimate_DH"/>
    <property type="match status" value="1"/>
</dbReference>
<keyword evidence="4 8" id="KW-0521">NADP</keyword>
<comment type="miscellaneous">
    <text evidence="8">During catalysis, the active site Cys acts as a nucleophile attacking the alpha-carbonyl group of tRNA-bound glutamate with the formation of a thioester intermediate between enzyme and glutamate, and the concomitant release of tRNA(Glu). The thioester intermediate is finally reduced by direct hydride transfer from NADPH, to form the product GSA.</text>
</comment>
<evidence type="ECO:0000259" key="13">
    <source>
        <dbReference type="Pfam" id="PF00745"/>
    </source>
</evidence>
<comment type="pathway">
    <text evidence="1 8">Porphyrin-containing compound metabolism; protoporphyrin-IX biosynthesis; 5-aminolevulinate from L-glutamyl-tRNA(Glu): step 1/2.</text>
</comment>
<dbReference type="EC" id="1.2.1.70" evidence="3 8"/>
<sequence length="411" mass="43094">MLLCLSSNHRNASLDVLESLSEVAAAATNDLVSTNDFVAGAVLVATCNRFEAYLDVEEPLTAGSAITVCSLLESLSERTGLSVDTLHSSIAVHEGADAAAHLFAVTSGLESVVIGEAEISGQVSRALDQARKDGTTTRDLERLFQRATHTSRGIKNNTAIGGAGKSLVRLALELASSRVADWSTASVLVVGTGRYAVTTVNALRDKGALDLRVFSPSGRDAAFALKHGLTPSEDFDVDVIVTCTASAVLGTERFSAASKCLVLDLGLPRNVDPAVGQLDGVDLLDLETISLHAPLEELNAHADARDLVRTAAHEFAAESQAEPAIVALRKHHFALLEAEIARATARGAGDETISALRHLGGVLLHGPSVRAREFAAEGRVAEFDAALSALYNIPVERSTTSADARARPHSA</sequence>